<dbReference type="HOGENOM" id="CLU_206996_0_0_0"/>
<accession>A0A0S6WAP4</accession>
<name>A0A0S6WAP4_VECG1</name>
<dbReference type="Proteomes" id="UP000030661">
    <property type="component" value="Unassembled WGS sequence"/>
</dbReference>
<organism evidence="1">
    <name type="scientific">Vecturithrix granuli</name>
    <dbReference type="NCBI Taxonomy" id="1499967"/>
    <lineage>
        <taxon>Bacteria</taxon>
        <taxon>Candidatus Moduliflexota</taxon>
        <taxon>Candidatus Vecturitrichia</taxon>
        <taxon>Candidatus Vecturitrichales</taxon>
        <taxon>Candidatus Vecturitrichaceae</taxon>
        <taxon>Candidatus Vecturithrix</taxon>
    </lineage>
</organism>
<keyword evidence="2" id="KW-1185">Reference proteome</keyword>
<protein>
    <submittedName>
        <fullName evidence="1">Uncharacterized protein</fullName>
    </submittedName>
</protein>
<proteinExistence type="predicted"/>
<gene>
    <name evidence="1" type="ORF">U27_02465</name>
</gene>
<sequence length="48" mass="5527">MCCGKHTTANENFLFRGDGMYRETPVSRLSTRRATGVSRYIFRGEKLL</sequence>
<dbReference type="EMBL" id="DF820463">
    <property type="protein sequence ID" value="GAK55631.1"/>
    <property type="molecule type" value="Genomic_DNA"/>
</dbReference>
<reference evidence="1" key="1">
    <citation type="journal article" date="2015" name="PeerJ">
        <title>First genomic representation of candidate bacterial phylum KSB3 points to enhanced environmental sensing as a trigger of wastewater bulking.</title>
        <authorList>
            <person name="Sekiguchi Y."/>
            <person name="Ohashi A."/>
            <person name="Parks D.H."/>
            <person name="Yamauchi T."/>
            <person name="Tyson G.W."/>
            <person name="Hugenholtz P."/>
        </authorList>
    </citation>
    <scope>NUCLEOTIDE SEQUENCE [LARGE SCALE GENOMIC DNA]</scope>
</reference>
<evidence type="ECO:0000313" key="2">
    <source>
        <dbReference type="Proteomes" id="UP000030661"/>
    </source>
</evidence>
<dbReference type="AlphaFoldDB" id="A0A0S6WAP4"/>
<evidence type="ECO:0000313" key="1">
    <source>
        <dbReference type="EMBL" id="GAK55631.1"/>
    </source>
</evidence>